<keyword evidence="3" id="KW-0324">Glycolysis</keyword>
<dbReference type="Pfam" id="PF01418">
    <property type="entry name" value="HTH_6"/>
    <property type="match status" value="1"/>
</dbReference>
<keyword evidence="2" id="KW-0238">DNA-binding</keyword>
<keyword evidence="4" id="KW-0804">Transcription</keyword>
<organism evidence="8 9">
    <name type="scientific">Verminephrobacter aporrectodeae subsp. tuberculatae</name>
    <dbReference type="NCBI Taxonomy" id="1110392"/>
    <lineage>
        <taxon>Bacteria</taxon>
        <taxon>Pseudomonadati</taxon>
        <taxon>Pseudomonadota</taxon>
        <taxon>Betaproteobacteria</taxon>
        <taxon>Burkholderiales</taxon>
        <taxon>Comamonadaceae</taxon>
        <taxon>Verminephrobacter</taxon>
    </lineage>
</organism>
<dbReference type="InterPro" id="IPR047640">
    <property type="entry name" value="RpiR-like"/>
</dbReference>
<gene>
    <name evidence="8" type="ORF">D5039_00470</name>
</gene>
<evidence type="ECO:0000256" key="5">
    <source>
        <dbReference type="SAM" id="MobiDB-lite"/>
    </source>
</evidence>
<evidence type="ECO:0000259" key="6">
    <source>
        <dbReference type="PROSITE" id="PS51071"/>
    </source>
</evidence>
<evidence type="ECO:0000256" key="4">
    <source>
        <dbReference type="ARBA" id="ARBA00023163"/>
    </source>
</evidence>
<reference evidence="9" key="1">
    <citation type="submission" date="2023-07" db="EMBL/GenBank/DDBJ databases">
        <title>Verminephrobacter genomes.</title>
        <authorList>
            <person name="Lund M.B."/>
        </authorList>
    </citation>
    <scope>NUCLEOTIDE SEQUENCE [LARGE SCALE GENOMIC DNA]</scope>
    <source>
        <strain evidence="9">AtM5-05</strain>
    </source>
</reference>
<dbReference type="EMBL" id="QZCW01000001">
    <property type="protein sequence ID" value="MCW5319707.1"/>
    <property type="molecule type" value="Genomic_DNA"/>
</dbReference>
<dbReference type="PANTHER" id="PTHR30514">
    <property type="entry name" value="GLUCOKINASE"/>
    <property type="match status" value="1"/>
</dbReference>
<dbReference type="InterPro" id="IPR001347">
    <property type="entry name" value="SIS_dom"/>
</dbReference>
<evidence type="ECO:0000256" key="3">
    <source>
        <dbReference type="ARBA" id="ARBA00023152"/>
    </source>
</evidence>
<name>A0ABT3KN07_9BURK</name>
<evidence type="ECO:0000256" key="2">
    <source>
        <dbReference type="ARBA" id="ARBA00023125"/>
    </source>
</evidence>
<feature type="domain" description="HTH rpiR-type" evidence="6">
    <location>
        <begin position="3"/>
        <end position="79"/>
    </location>
</feature>
<sequence length="312" mass="32907">MSPCLLQKIAALRGHAPATRRTILELILEDPDRVLQESFEQLAERSRSSVPTIMRTCRDLGFAGLREFKLALAQELALGGSPLHRRVSIEDATDAVVDKIARSAAASVSGVRGQLDVPVLDAAVAAIAAAPHVDLYGAGATSWFMACDLQARLFRLGLSATAWADYHLQQVAGAAQRPGGVVIAISHVGGMPSLLDAVDIARAQGARLVALTRPGTALAARADFLLGLSVPDDAVMHVGIDAYLTHLTAIEILTVLVAQRRGASAVQRLQRTREAFRRHGIDTAVHPLQSWDDPDSGDNGDSGDGDAKGAAA</sequence>
<dbReference type="PROSITE" id="PS51464">
    <property type="entry name" value="SIS"/>
    <property type="match status" value="1"/>
</dbReference>
<dbReference type="CDD" id="cd05013">
    <property type="entry name" value="SIS_RpiR"/>
    <property type="match status" value="1"/>
</dbReference>
<evidence type="ECO:0000313" key="8">
    <source>
        <dbReference type="EMBL" id="MCW5319707.1"/>
    </source>
</evidence>
<dbReference type="InterPro" id="IPR046348">
    <property type="entry name" value="SIS_dom_sf"/>
</dbReference>
<dbReference type="SUPFAM" id="SSF46689">
    <property type="entry name" value="Homeodomain-like"/>
    <property type="match status" value="1"/>
</dbReference>
<keyword evidence="1" id="KW-0805">Transcription regulation</keyword>
<dbReference type="InterPro" id="IPR009057">
    <property type="entry name" value="Homeodomain-like_sf"/>
</dbReference>
<dbReference type="InterPro" id="IPR035472">
    <property type="entry name" value="RpiR-like_SIS"/>
</dbReference>
<dbReference type="PROSITE" id="PS51071">
    <property type="entry name" value="HTH_RPIR"/>
    <property type="match status" value="1"/>
</dbReference>
<comment type="caution">
    <text evidence="8">The sequence shown here is derived from an EMBL/GenBank/DDBJ whole genome shotgun (WGS) entry which is preliminary data.</text>
</comment>
<dbReference type="RefSeq" id="WP_265280693.1">
    <property type="nucleotide sequence ID" value="NZ_QZCW01000001.1"/>
</dbReference>
<feature type="compositionally biased region" description="Acidic residues" evidence="5">
    <location>
        <begin position="292"/>
        <end position="304"/>
    </location>
</feature>
<dbReference type="PANTHER" id="PTHR30514:SF1">
    <property type="entry name" value="HTH-TYPE TRANSCRIPTIONAL REGULATOR HEXR-RELATED"/>
    <property type="match status" value="1"/>
</dbReference>
<evidence type="ECO:0000313" key="9">
    <source>
        <dbReference type="Proteomes" id="UP001208935"/>
    </source>
</evidence>
<dbReference type="Proteomes" id="UP001208935">
    <property type="component" value="Unassembled WGS sequence"/>
</dbReference>
<keyword evidence="9" id="KW-1185">Reference proteome</keyword>
<dbReference type="Pfam" id="PF01380">
    <property type="entry name" value="SIS"/>
    <property type="match status" value="1"/>
</dbReference>
<feature type="domain" description="SIS" evidence="7">
    <location>
        <begin position="123"/>
        <end position="263"/>
    </location>
</feature>
<feature type="region of interest" description="Disordered" evidence="5">
    <location>
        <begin position="286"/>
        <end position="312"/>
    </location>
</feature>
<dbReference type="Gene3D" id="1.10.10.10">
    <property type="entry name" value="Winged helix-like DNA-binding domain superfamily/Winged helix DNA-binding domain"/>
    <property type="match status" value="1"/>
</dbReference>
<dbReference type="InterPro" id="IPR000281">
    <property type="entry name" value="HTH_RpiR"/>
</dbReference>
<evidence type="ECO:0000256" key="1">
    <source>
        <dbReference type="ARBA" id="ARBA00023015"/>
    </source>
</evidence>
<accession>A0ABT3KN07</accession>
<dbReference type="SUPFAM" id="SSF53697">
    <property type="entry name" value="SIS domain"/>
    <property type="match status" value="1"/>
</dbReference>
<evidence type="ECO:0000259" key="7">
    <source>
        <dbReference type="PROSITE" id="PS51464"/>
    </source>
</evidence>
<dbReference type="Gene3D" id="3.40.50.10490">
    <property type="entry name" value="Glucose-6-phosphate isomerase like protein, domain 1"/>
    <property type="match status" value="1"/>
</dbReference>
<protein>
    <submittedName>
        <fullName evidence="8">MurR/RpiR family transcriptional regulator</fullName>
    </submittedName>
</protein>
<dbReference type="InterPro" id="IPR036388">
    <property type="entry name" value="WH-like_DNA-bd_sf"/>
</dbReference>
<proteinExistence type="predicted"/>